<proteinExistence type="predicted"/>
<reference evidence="2 3" key="1">
    <citation type="submission" date="2019-12" db="EMBL/GenBank/DDBJ databases">
        <title>Devosia maris sp. nov., isolated from the deep seawater.</title>
        <authorList>
            <person name="Liu Y."/>
        </authorList>
    </citation>
    <scope>NUCLEOTIDE SEQUENCE [LARGE SCALE GENOMIC DNA]</scope>
    <source>
        <strain evidence="2 3">L53-10-65</strain>
    </source>
</reference>
<evidence type="ECO:0000256" key="1">
    <source>
        <dbReference type="SAM" id="MobiDB-lite"/>
    </source>
</evidence>
<dbReference type="RefSeq" id="WP_157289670.1">
    <property type="nucleotide sequence ID" value="NZ_WQRF01000001.1"/>
</dbReference>
<evidence type="ECO:0000313" key="3">
    <source>
        <dbReference type="Proteomes" id="UP000438106"/>
    </source>
</evidence>
<keyword evidence="3" id="KW-1185">Reference proteome</keyword>
<sequence length="209" mass="24002">MLDKCTAQLITRKDAETRQLDRIAQMAGFATIEPIASRRQFDAADKPNRINFFLAHEGVGIGPLGAILRAVRSREEIGVRFAPVILFAHDMDFEAYLGLVRMGFDDVITLPDKLTMIKSRLCNQLSWLQVYYETKDYFGPDRRRMELGPPSGVERSAIPHSHVRHEFIRNPSTGIRIERSIIRLPIKREKSTHDRRHADNGHWERKAVA</sequence>
<dbReference type="Proteomes" id="UP000438106">
    <property type="component" value="Unassembled WGS sequence"/>
</dbReference>
<organism evidence="2 3">
    <name type="scientific">Devosia marina</name>
    <dbReference type="NCBI Taxonomy" id="2683198"/>
    <lineage>
        <taxon>Bacteria</taxon>
        <taxon>Pseudomonadati</taxon>
        <taxon>Pseudomonadota</taxon>
        <taxon>Alphaproteobacteria</taxon>
        <taxon>Hyphomicrobiales</taxon>
        <taxon>Devosiaceae</taxon>
        <taxon>Devosia</taxon>
    </lineage>
</organism>
<evidence type="ECO:0000313" key="2">
    <source>
        <dbReference type="EMBL" id="MVS98824.1"/>
    </source>
</evidence>
<gene>
    <name evidence="2" type="ORF">GO014_07295</name>
</gene>
<dbReference type="EMBL" id="WQRF01000001">
    <property type="protein sequence ID" value="MVS98824.1"/>
    <property type="molecule type" value="Genomic_DNA"/>
</dbReference>
<comment type="caution">
    <text evidence="2">The sequence shown here is derived from an EMBL/GenBank/DDBJ whole genome shotgun (WGS) entry which is preliminary data.</text>
</comment>
<protein>
    <recommendedName>
        <fullName evidence="4">Response regulatory domain-containing protein</fullName>
    </recommendedName>
</protein>
<name>A0A7X3K3N9_9HYPH</name>
<accession>A0A7X3K3N9</accession>
<dbReference type="AlphaFoldDB" id="A0A7X3K3N9"/>
<evidence type="ECO:0008006" key="4">
    <source>
        <dbReference type="Google" id="ProtNLM"/>
    </source>
</evidence>
<feature type="region of interest" description="Disordered" evidence="1">
    <location>
        <begin position="188"/>
        <end position="209"/>
    </location>
</feature>